<evidence type="ECO:0000256" key="5">
    <source>
        <dbReference type="SAM" id="Phobius"/>
    </source>
</evidence>
<dbReference type="AlphaFoldDB" id="A0A364JXK2"/>
<evidence type="ECO:0000313" key="7">
    <source>
        <dbReference type="Proteomes" id="UP000249453"/>
    </source>
</evidence>
<keyword evidence="3 5" id="KW-1133">Transmembrane helix</keyword>
<evidence type="ECO:0000256" key="1">
    <source>
        <dbReference type="ARBA" id="ARBA00004141"/>
    </source>
</evidence>
<comment type="caution">
    <text evidence="6">The sequence shown here is derived from an EMBL/GenBank/DDBJ whole genome shotgun (WGS) entry which is preliminary data.</text>
</comment>
<protein>
    <submittedName>
        <fullName evidence="6">Disulfide bond formation protein DsbB</fullName>
    </submittedName>
</protein>
<feature type="transmembrane region" description="Helical" evidence="5">
    <location>
        <begin position="161"/>
        <end position="183"/>
    </location>
</feature>
<feature type="transmembrane region" description="Helical" evidence="5">
    <location>
        <begin position="21"/>
        <end position="42"/>
    </location>
</feature>
<gene>
    <name evidence="6" type="ORF">C7374_102173</name>
</gene>
<comment type="subcellular location">
    <subcellularLocation>
        <location evidence="1">Membrane</location>
        <topology evidence="1">Multi-pass membrane protein</topology>
    </subcellularLocation>
</comment>
<keyword evidence="4 5" id="KW-0472">Membrane</keyword>
<dbReference type="Gene3D" id="1.20.1550.10">
    <property type="entry name" value="DsbB-like"/>
    <property type="match status" value="1"/>
</dbReference>
<dbReference type="GO" id="GO:0006457">
    <property type="term" value="P:protein folding"/>
    <property type="evidence" value="ECO:0007669"/>
    <property type="project" value="InterPro"/>
</dbReference>
<keyword evidence="7" id="KW-1185">Reference proteome</keyword>
<dbReference type="InterPro" id="IPR023380">
    <property type="entry name" value="DsbB-like_sf"/>
</dbReference>
<keyword evidence="2 5" id="KW-0812">Transmembrane</keyword>
<dbReference type="Pfam" id="PF02600">
    <property type="entry name" value="DsbB"/>
    <property type="match status" value="1"/>
</dbReference>
<organism evidence="6 7">
    <name type="scientific">Falsochrobactrum ovis</name>
    <dbReference type="NCBI Taxonomy" id="1293442"/>
    <lineage>
        <taxon>Bacteria</taxon>
        <taxon>Pseudomonadati</taxon>
        <taxon>Pseudomonadota</taxon>
        <taxon>Alphaproteobacteria</taxon>
        <taxon>Hyphomicrobiales</taxon>
        <taxon>Brucellaceae</taxon>
        <taxon>Falsochrobactrum</taxon>
    </lineage>
</organism>
<evidence type="ECO:0000256" key="4">
    <source>
        <dbReference type="ARBA" id="ARBA00023136"/>
    </source>
</evidence>
<name>A0A364JXK2_9HYPH</name>
<reference evidence="6 7" key="1">
    <citation type="submission" date="2018-06" db="EMBL/GenBank/DDBJ databases">
        <title>Genomic Encyclopedia of Type Strains, Phase IV (KMG-IV): sequencing the most valuable type-strain genomes for metagenomic binning, comparative biology and taxonomic classification.</title>
        <authorList>
            <person name="Goeker M."/>
        </authorList>
    </citation>
    <scope>NUCLEOTIDE SEQUENCE [LARGE SCALE GENOMIC DNA]</scope>
    <source>
        <strain evidence="6 7">DSM 26720</strain>
    </source>
</reference>
<evidence type="ECO:0000256" key="2">
    <source>
        <dbReference type="ARBA" id="ARBA00022692"/>
    </source>
</evidence>
<dbReference type="EMBL" id="QLMK01000002">
    <property type="protein sequence ID" value="RAK32175.1"/>
    <property type="molecule type" value="Genomic_DNA"/>
</dbReference>
<dbReference type="Proteomes" id="UP000249453">
    <property type="component" value="Unassembled WGS sequence"/>
</dbReference>
<dbReference type="GO" id="GO:0016020">
    <property type="term" value="C:membrane"/>
    <property type="evidence" value="ECO:0007669"/>
    <property type="project" value="UniProtKB-SubCell"/>
</dbReference>
<dbReference type="GO" id="GO:0015035">
    <property type="term" value="F:protein-disulfide reductase activity"/>
    <property type="evidence" value="ECO:0007669"/>
    <property type="project" value="InterPro"/>
</dbReference>
<evidence type="ECO:0000256" key="3">
    <source>
        <dbReference type="ARBA" id="ARBA00022989"/>
    </source>
</evidence>
<feature type="transmembrane region" description="Helical" evidence="5">
    <location>
        <begin position="54"/>
        <end position="73"/>
    </location>
</feature>
<feature type="transmembrane region" description="Helical" evidence="5">
    <location>
        <begin position="120"/>
        <end position="141"/>
    </location>
</feature>
<dbReference type="InterPro" id="IPR003752">
    <property type="entry name" value="DiS_bond_form_DsbB/BdbC"/>
</dbReference>
<dbReference type="SUPFAM" id="SSF158442">
    <property type="entry name" value="DsbB-like"/>
    <property type="match status" value="1"/>
</dbReference>
<accession>A0A364JXK2</accession>
<feature type="transmembrane region" description="Helical" evidence="5">
    <location>
        <begin position="80"/>
        <end position="100"/>
    </location>
</feature>
<sequence>MIDTHFRNFSITPKTSATLHHIYMLGMLAVIAGILTAAMLLQYVDGQLPCPLCLLQRMALLGVCFGIMLQLRYGFSYRHIGLSMVFTLFLLIVAVRQTLLDIYPRPGHEYIGSAIFGLHMPVWSVLIAVALFFSFAIQLIAWGNSSKSKIKPTKHSPTLRYLTPLLCLYVIAIGVVNFLSVGVQCGLGQCHTYGYALLK</sequence>
<proteinExistence type="predicted"/>
<evidence type="ECO:0000313" key="6">
    <source>
        <dbReference type="EMBL" id="RAK32175.1"/>
    </source>
</evidence>